<sequence>MSALADHIDRFSQTVKSLKTTVTALSEPSPAPFTRAVLSTPLGDLIRDVDHSELGLFTLVEAPHEKARVHEEIARVEFHGATPLRRPAAARRDDAMRIKELEPEVYANAALKYLDRYQSIKPMPRARTQVVDILEQLASVRANISSLNDVLAEKQSTNIVPLSPKSQANAEEKRIQELQKKIAQLKKRKEALTKSKTRLKPTTRPLVSPSTPSFQSEPSSSEISPSTSTSTKGQDSLQDAEAAFWQSSSSPALMKFTDTMITDEIPDLGDVSIGGSSMTFDSPLKSKDQDQDQEENSFFLNDGDEEDYTEVIPQGVVGASADENWLEDEEAVDEDGDEGDEDQTLRLPKPPSPVSEPTPEPPPPPAAQPPTPARQSKVKINSEMERIAAKIWATVGEIIMPGNHFDTSGSGPASSKPPRAKDTLAHLRSIAAQTPSSASPSSASVSSISLSAANTSPSSGSGQPSTQQIITAHFLLTLLDAPPQFAMPLIALKGVLASKVGSAGGPGGQATTRTIYGCVAKKLVKIERGSGEQVVKFDA</sequence>
<feature type="region of interest" description="Disordered" evidence="1">
    <location>
        <begin position="187"/>
        <end position="244"/>
    </location>
</feature>
<name>A0A166X0B2_9AGAM</name>
<dbReference type="Proteomes" id="UP000076532">
    <property type="component" value="Unassembled WGS sequence"/>
</dbReference>
<feature type="compositionally biased region" description="Acidic residues" evidence="1">
    <location>
        <begin position="324"/>
        <end position="342"/>
    </location>
</feature>
<accession>A0A166X0B2</accession>
<keyword evidence="3" id="KW-1185">Reference proteome</keyword>
<feature type="compositionally biased region" description="Low complexity" evidence="1">
    <location>
        <begin position="208"/>
        <end position="231"/>
    </location>
</feature>
<feature type="compositionally biased region" description="Pro residues" evidence="1">
    <location>
        <begin position="348"/>
        <end position="372"/>
    </location>
</feature>
<dbReference type="OrthoDB" id="3262547at2759"/>
<feature type="region of interest" description="Disordered" evidence="1">
    <location>
        <begin position="267"/>
        <end position="378"/>
    </location>
</feature>
<proteinExistence type="predicted"/>
<dbReference type="STRING" id="436010.A0A166X0B2"/>
<evidence type="ECO:0000313" key="2">
    <source>
        <dbReference type="EMBL" id="KZP34297.1"/>
    </source>
</evidence>
<dbReference type="AlphaFoldDB" id="A0A166X0B2"/>
<dbReference type="EMBL" id="KV417480">
    <property type="protein sequence ID" value="KZP34297.1"/>
    <property type="molecule type" value="Genomic_DNA"/>
</dbReference>
<feature type="compositionally biased region" description="Basic residues" evidence="1">
    <location>
        <begin position="187"/>
        <end position="201"/>
    </location>
</feature>
<protein>
    <submittedName>
        <fullName evidence="2">Uncharacterized protein</fullName>
    </submittedName>
</protein>
<organism evidence="2 3">
    <name type="scientific">Athelia psychrophila</name>
    <dbReference type="NCBI Taxonomy" id="1759441"/>
    <lineage>
        <taxon>Eukaryota</taxon>
        <taxon>Fungi</taxon>
        <taxon>Dikarya</taxon>
        <taxon>Basidiomycota</taxon>
        <taxon>Agaricomycotina</taxon>
        <taxon>Agaricomycetes</taxon>
        <taxon>Agaricomycetidae</taxon>
        <taxon>Atheliales</taxon>
        <taxon>Atheliaceae</taxon>
        <taxon>Athelia</taxon>
    </lineage>
</organism>
<reference evidence="2 3" key="1">
    <citation type="journal article" date="2016" name="Mol. Biol. Evol.">
        <title>Comparative Genomics of Early-Diverging Mushroom-Forming Fungi Provides Insights into the Origins of Lignocellulose Decay Capabilities.</title>
        <authorList>
            <person name="Nagy L.G."/>
            <person name="Riley R."/>
            <person name="Tritt A."/>
            <person name="Adam C."/>
            <person name="Daum C."/>
            <person name="Floudas D."/>
            <person name="Sun H."/>
            <person name="Yadav J.S."/>
            <person name="Pangilinan J."/>
            <person name="Larsson K.H."/>
            <person name="Matsuura K."/>
            <person name="Barry K."/>
            <person name="Labutti K."/>
            <person name="Kuo R."/>
            <person name="Ohm R.A."/>
            <person name="Bhattacharya S.S."/>
            <person name="Shirouzu T."/>
            <person name="Yoshinaga Y."/>
            <person name="Martin F.M."/>
            <person name="Grigoriev I.V."/>
            <person name="Hibbett D.S."/>
        </authorList>
    </citation>
    <scope>NUCLEOTIDE SEQUENCE [LARGE SCALE GENOMIC DNA]</scope>
    <source>
        <strain evidence="2 3">CBS 109695</strain>
    </source>
</reference>
<evidence type="ECO:0000256" key="1">
    <source>
        <dbReference type="SAM" id="MobiDB-lite"/>
    </source>
</evidence>
<gene>
    <name evidence="2" type="ORF">FIBSPDRAFT_1035367</name>
</gene>
<evidence type="ECO:0000313" key="3">
    <source>
        <dbReference type="Proteomes" id="UP000076532"/>
    </source>
</evidence>